<dbReference type="Proteomes" id="UP000016600">
    <property type="component" value="Unassembled WGS sequence"/>
</dbReference>
<dbReference type="PATRIC" id="fig|1081904.3.peg.1591"/>
<dbReference type="InterPro" id="IPR040423">
    <property type="entry name" value="PEA_transferase"/>
</dbReference>
<evidence type="ECO:0000256" key="1">
    <source>
        <dbReference type="ARBA" id="ARBA00004651"/>
    </source>
</evidence>
<dbReference type="EC" id="3.1.6.-" evidence="9"/>
<dbReference type="PANTHER" id="PTHR30443:SF0">
    <property type="entry name" value="PHOSPHOETHANOLAMINE TRANSFERASE EPTA"/>
    <property type="match status" value="1"/>
</dbReference>
<evidence type="ECO:0000256" key="5">
    <source>
        <dbReference type="ARBA" id="ARBA00022989"/>
    </source>
</evidence>
<dbReference type="GO" id="GO:0005886">
    <property type="term" value="C:plasma membrane"/>
    <property type="evidence" value="ECO:0007669"/>
    <property type="project" value="UniProtKB-SubCell"/>
</dbReference>
<comment type="subcellular location">
    <subcellularLocation>
        <location evidence="1">Cell membrane</location>
        <topology evidence="1">Multi-pass membrane protein</topology>
    </subcellularLocation>
</comment>
<keyword evidence="6 7" id="KW-0472">Membrane</keyword>
<sequence length="597" mass="67722">MRLFKHIVNRYSAPQVIFFQALFVLSLPNICLSFTEPLPLVGRLVNIILPVSLYIWALSLSPKIGRTVWFLFPFLFLSAFQMVLLYLYGHSVIAVDMFLNLITTNTGEALELLDNLLPSIVFVVLIYVPLLLLAGFSMVRRQQLTQPFCRIGRRAGAVGAAAGLLLLFLLIVSNHTTTDHRDCSPLSIANSQLPKSYTVTDDLYPVNVLHNIWLAVSRTYATTHYAENSRRFTFRATSTHNPNEREIYVLVIGETARAINFQLCGYRRATDPQLLSVPHLAVFKRALTQSNTTHKSVPMLLSAVSAVDFDSVYHQKGIITAFKEAGFHTVFLSNQLPNHSFIDFFGQAADEWKFIRAHSSKADPDGYDDRLLPLLDAVLKQNRRKEFIVLHTYGSHFEYQKRYPRSLSYFKPDEASEAEISNRRSLVNAYDNTIRYTDRLLAEVMHRIEATGAMGALVYASDHGENIFDDSRHLFLHASPRPSYYELHVPLIVWLSTRYCGLRPGVLPVLAANCNRSVATNLSVFHTMIDLAGLRTPYFDRRRSVAASAYRPLPPVYLNDHNEPIPLNRMVTDAEDIARFKQAGIPLQDYPARNNKK</sequence>
<evidence type="ECO:0000256" key="4">
    <source>
        <dbReference type="ARBA" id="ARBA00022692"/>
    </source>
</evidence>
<dbReference type="EMBL" id="AWET01000036">
    <property type="protein sequence ID" value="ERK00566.1"/>
    <property type="molecule type" value="Genomic_DNA"/>
</dbReference>
<accession>U2L8C1</accession>
<gene>
    <name evidence="9" type="ORF">HMPREF1218_0552</name>
</gene>
<dbReference type="CDD" id="cd16017">
    <property type="entry name" value="LptA"/>
    <property type="match status" value="1"/>
</dbReference>
<feature type="domain" description="Sulfatase N-terminal" evidence="8">
    <location>
        <begin position="248"/>
        <end position="533"/>
    </location>
</feature>
<feature type="transmembrane region" description="Helical" evidence="7">
    <location>
        <begin position="116"/>
        <end position="139"/>
    </location>
</feature>
<evidence type="ECO:0000256" key="6">
    <source>
        <dbReference type="ARBA" id="ARBA00023136"/>
    </source>
</evidence>
<dbReference type="PANTHER" id="PTHR30443">
    <property type="entry name" value="INNER MEMBRANE PROTEIN"/>
    <property type="match status" value="1"/>
</dbReference>
<evidence type="ECO:0000313" key="9">
    <source>
        <dbReference type="EMBL" id="ERK00566.1"/>
    </source>
</evidence>
<dbReference type="GO" id="GO:0009244">
    <property type="term" value="P:lipopolysaccharide core region biosynthetic process"/>
    <property type="evidence" value="ECO:0007669"/>
    <property type="project" value="TreeGrafter"/>
</dbReference>
<dbReference type="Pfam" id="PF00884">
    <property type="entry name" value="Sulfatase"/>
    <property type="match status" value="1"/>
</dbReference>
<name>U2L8C1_9BACT</name>
<evidence type="ECO:0000256" key="3">
    <source>
        <dbReference type="ARBA" id="ARBA00022679"/>
    </source>
</evidence>
<evidence type="ECO:0000259" key="8">
    <source>
        <dbReference type="Pfam" id="PF00884"/>
    </source>
</evidence>
<evidence type="ECO:0000256" key="7">
    <source>
        <dbReference type="SAM" id="Phobius"/>
    </source>
</evidence>
<dbReference type="GO" id="GO:0016776">
    <property type="term" value="F:phosphotransferase activity, phosphate group as acceptor"/>
    <property type="evidence" value="ECO:0007669"/>
    <property type="project" value="TreeGrafter"/>
</dbReference>
<comment type="caution">
    <text evidence="9">The sequence shown here is derived from an EMBL/GenBank/DDBJ whole genome shotgun (WGS) entry which is preliminary data.</text>
</comment>
<dbReference type="GO" id="GO:0016787">
    <property type="term" value="F:hydrolase activity"/>
    <property type="evidence" value="ECO:0007669"/>
    <property type="project" value="UniProtKB-KW"/>
</dbReference>
<proteinExistence type="predicted"/>
<keyword evidence="9" id="KW-0378">Hydrolase</keyword>
<feature type="transmembrane region" description="Helical" evidence="7">
    <location>
        <begin position="68"/>
        <end position="89"/>
    </location>
</feature>
<dbReference type="InterPro" id="IPR017850">
    <property type="entry name" value="Alkaline_phosphatase_core_sf"/>
</dbReference>
<dbReference type="AlphaFoldDB" id="U2L8C1"/>
<evidence type="ECO:0000313" key="10">
    <source>
        <dbReference type="Proteomes" id="UP000016600"/>
    </source>
</evidence>
<keyword evidence="2" id="KW-1003">Cell membrane</keyword>
<dbReference type="InterPro" id="IPR058130">
    <property type="entry name" value="PEA_transf_C"/>
</dbReference>
<dbReference type="InterPro" id="IPR000917">
    <property type="entry name" value="Sulfatase_N"/>
</dbReference>
<feature type="transmembrane region" description="Helical" evidence="7">
    <location>
        <begin position="43"/>
        <end position="61"/>
    </location>
</feature>
<organism evidence="9 10">
    <name type="scientific">Hoylesella pleuritidis F0068</name>
    <dbReference type="NCBI Taxonomy" id="1081904"/>
    <lineage>
        <taxon>Bacteria</taxon>
        <taxon>Pseudomonadati</taxon>
        <taxon>Bacteroidota</taxon>
        <taxon>Bacteroidia</taxon>
        <taxon>Bacteroidales</taxon>
        <taxon>Prevotellaceae</taxon>
        <taxon>Hoylesella</taxon>
    </lineage>
</organism>
<keyword evidence="5 7" id="KW-1133">Transmembrane helix</keyword>
<keyword evidence="3" id="KW-0808">Transferase</keyword>
<feature type="transmembrane region" description="Helical" evidence="7">
    <location>
        <begin position="151"/>
        <end position="172"/>
    </location>
</feature>
<protein>
    <submittedName>
        <fullName evidence="9">Arylsulfatase</fullName>
        <ecNumber evidence="9">3.1.6.-</ecNumber>
    </submittedName>
</protein>
<dbReference type="RefSeq" id="WP_021584124.1">
    <property type="nucleotide sequence ID" value="NZ_AWET01000036.1"/>
</dbReference>
<dbReference type="Gene3D" id="3.40.720.10">
    <property type="entry name" value="Alkaline Phosphatase, subunit A"/>
    <property type="match status" value="1"/>
</dbReference>
<evidence type="ECO:0000256" key="2">
    <source>
        <dbReference type="ARBA" id="ARBA00022475"/>
    </source>
</evidence>
<keyword evidence="10" id="KW-1185">Reference proteome</keyword>
<keyword evidence="4 7" id="KW-0812">Transmembrane</keyword>
<reference evidence="9 10" key="1">
    <citation type="submission" date="2013-08" db="EMBL/GenBank/DDBJ databases">
        <authorList>
            <person name="Durkin A.S."/>
            <person name="Haft D.R."/>
            <person name="McCorrison J."/>
            <person name="Torralba M."/>
            <person name="Gillis M."/>
            <person name="Haft D.H."/>
            <person name="Methe B."/>
            <person name="Sutton G."/>
            <person name="Nelson K.E."/>
        </authorList>
    </citation>
    <scope>NUCLEOTIDE SEQUENCE [LARGE SCALE GENOMIC DNA]</scope>
    <source>
        <strain evidence="9 10">F0068</strain>
    </source>
</reference>
<dbReference type="SUPFAM" id="SSF53649">
    <property type="entry name" value="Alkaline phosphatase-like"/>
    <property type="match status" value="1"/>
</dbReference>